<dbReference type="PANTHER" id="PTHR41773:SF1">
    <property type="entry name" value="RELA_SPOT DOMAIN-CONTAINING PROTEIN"/>
    <property type="match status" value="1"/>
</dbReference>
<dbReference type="Proteomes" id="UP000317722">
    <property type="component" value="Unassembled WGS sequence"/>
</dbReference>
<dbReference type="Gene3D" id="3.30.460.10">
    <property type="entry name" value="Beta Polymerase, domain 2"/>
    <property type="match status" value="1"/>
</dbReference>
<evidence type="ECO:0000313" key="3">
    <source>
        <dbReference type="Proteomes" id="UP000317722"/>
    </source>
</evidence>
<dbReference type="GO" id="GO:0015969">
    <property type="term" value="P:guanosine tetraphosphate metabolic process"/>
    <property type="evidence" value="ECO:0007669"/>
    <property type="project" value="InterPro"/>
</dbReference>
<gene>
    <name evidence="2" type="ORF">EAH86_09525</name>
</gene>
<protein>
    <submittedName>
        <fullName evidence="2">GTP pyrophosphokinase</fullName>
    </submittedName>
</protein>
<dbReference type="SMART" id="SM00954">
    <property type="entry name" value="RelA_SpoT"/>
    <property type="match status" value="1"/>
</dbReference>
<dbReference type="InterPro" id="IPR007685">
    <property type="entry name" value="RelA_SpoT"/>
</dbReference>
<comment type="caution">
    <text evidence="2">The sequence shown here is derived from an EMBL/GenBank/DDBJ whole genome shotgun (WGS) entry which is preliminary data.</text>
</comment>
<dbReference type="EMBL" id="RCZM01000003">
    <property type="protein sequence ID" value="TPG17013.1"/>
    <property type="molecule type" value="Genomic_DNA"/>
</dbReference>
<dbReference type="Gene3D" id="1.10.287.860">
    <property type="entry name" value="Nucleotidyltransferase"/>
    <property type="match status" value="1"/>
</dbReference>
<feature type="domain" description="RelA/SpoT" evidence="1">
    <location>
        <begin position="57"/>
        <end position="187"/>
    </location>
</feature>
<accession>A0A502CW24</accession>
<dbReference type="PANTHER" id="PTHR41773">
    <property type="entry name" value="GTP PYROPHOSPHATASE-RELATED"/>
    <property type="match status" value="1"/>
</dbReference>
<keyword evidence="2" id="KW-0808">Transferase</keyword>
<organism evidence="2 3">
    <name type="scientific">Pedococcus bigeumensis</name>
    <dbReference type="NCBI Taxonomy" id="433644"/>
    <lineage>
        <taxon>Bacteria</taxon>
        <taxon>Bacillati</taxon>
        <taxon>Actinomycetota</taxon>
        <taxon>Actinomycetes</taxon>
        <taxon>Micrococcales</taxon>
        <taxon>Intrasporangiaceae</taxon>
        <taxon>Pedococcus</taxon>
    </lineage>
</organism>
<evidence type="ECO:0000313" key="2">
    <source>
        <dbReference type="EMBL" id="TPG17013.1"/>
    </source>
</evidence>
<dbReference type="SUPFAM" id="SSF81301">
    <property type="entry name" value="Nucleotidyltransferase"/>
    <property type="match status" value="1"/>
</dbReference>
<dbReference type="GO" id="GO:0016301">
    <property type="term" value="F:kinase activity"/>
    <property type="evidence" value="ECO:0007669"/>
    <property type="project" value="UniProtKB-KW"/>
</dbReference>
<dbReference type="Pfam" id="PF04607">
    <property type="entry name" value="RelA_SpoT"/>
    <property type="match status" value="1"/>
</dbReference>
<dbReference type="CDD" id="cd05399">
    <property type="entry name" value="NT_Rel-Spo_like"/>
    <property type="match status" value="1"/>
</dbReference>
<proteinExistence type="predicted"/>
<keyword evidence="3" id="KW-1185">Reference proteome</keyword>
<dbReference type="AlphaFoldDB" id="A0A502CW24"/>
<reference evidence="2 3" key="1">
    <citation type="journal article" date="2019" name="Environ. Microbiol.">
        <title>Species interactions and distinct microbial communities in high Arctic permafrost affected cryosols are associated with the CH4 and CO2 gas fluxes.</title>
        <authorList>
            <person name="Altshuler I."/>
            <person name="Hamel J."/>
            <person name="Turney S."/>
            <person name="Magnuson E."/>
            <person name="Levesque R."/>
            <person name="Greer C."/>
            <person name="Whyte L.G."/>
        </authorList>
    </citation>
    <scope>NUCLEOTIDE SEQUENCE [LARGE SCALE GENOMIC DNA]</scope>
    <source>
        <strain evidence="2 3">S9.3A</strain>
    </source>
</reference>
<keyword evidence="2" id="KW-0418">Kinase</keyword>
<evidence type="ECO:0000259" key="1">
    <source>
        <dbReference type="SMART" id="SM00954"/>
    </source>
</evidence>
<sequence>MSLVSDEVARPETVSAHDAVQEYAALQPDLRVPTEQFIALVTSLLDDAGINYVSVTGRAKSVASFAAKATRLLDGEPVYSDPMTEITDQVGVRVVTYLHGDVDAVAGLLSDQFSVLDDRDMGRETARQGRFGYSSRHLLVAVDPVKGVPAAYETLKGRSASVQVRTILQHAWAEFEHDVRYKGTIPEEHVPDLDRRFTLAAGLLELADREFSEIRDTLQATMGGQRLTIDEDDPRISASDLATFLAGHFQDAGWSRTDHYAWISGLLLELGITSLDELSGLLSSIDLEGINARMGYRYPAGAVRRLDDALLAVYGSRYLALHGNAHREVALRTRLEKVRAV</sequence>
<name>A0A502CW24_9MICO</name>
<dbReference type="InterPro" id="IPR043519">
    <property type="entry name" value="NT_sf"/>
</dbReference>
<dbReference type="OrthoDB" id="9801824at2"/>